<dbReference type="InterPro" id="IPR036259">
    <property type="entry name" value="MFS_trans_sf"/>
</dbReference>
<feature type="transmembrane region" description="Helical" evidence="1">
    <location>
        <begin position="207"/>
        <end position="227"/>
    </location>
</feature>
<dbReference type="RefSeq" id="WP_130062438.1">
    <property type="nucleotide sequence ID" value="NZ_RCXA01000001.1"/>
</dbReference>
<dbReference type="Gene3D" id="1.20.1250.20">
    <property type="entry name" value="MFS general substrate transporter like domains"/>
    <property type="match status" value="1"/>
</dbReference>
<feature type="transmembrane region" description="Helical" evidence="1">
    <location>
        <begin position="239"/>
        <end position="257"/>
    </location>
</feature>
<sequence length="408" mass="41707">MLVLFAVIFGGIVTGRLLQSRRLAFVSRLIAVIIWALLFLLGLEVGSDPAVVGGMATLGRTAFVIFVFSVAGSIGASWLLWRRIRGRSASGTEGTGANPASAGSVSGRELGTGGGGCGANCSSGTVADISSETFPNPAACGASCSAEPSDSAVGRVSCSPEPSEPALFRAPCSPQSSEPTACEPTPAPACPASDPEKPLSMWNALKGSLVIVAFFVAGCVAGLFALVPFDVAGARVSTYVLYALMFCVGVTLGHDETLAGRVRRLDPRLALLPVMTVVGTLAGAALATPLLPPLAVTDTLAVGSGFGYYSLSSIFIADFRGAELGTVALLCNVMREIFTLLAALLAAPLVARWCGPLAAVSIGGATTFDTTLPVITQAAGKPYAVVSIFHGCTLDFSVPFLVTFFCTL</sequence>
<dbReference type="PANTHER" id="PTHR35804">
    <property type="entry name" value="LYSINE EXPORTER LYSO"/>
    <property type="match status" value="1"/>
</dbReference>
<keyword evidence="1" id="KW-1133">Transmembrane helix</keyword>
<proteinExistence type="predicted"/>
<dbReference type="Pfam" id="PF03956">
    <property type="entry name" value="Lys_export"/>
    <property type="match status" value="2"/>
</dbReference>
<gene>
    <name evidence="2" type="ORF">F2A26_00560</name>
</gene>
<keyword evidence="1" id="KW-0472">Membrane</keyword>
<reference evidence="2 3" key="1">
    <citation type="journal article" date="2019" name="Nat. Med.">
        <title>A library of human gut bacterial isolates paired with longitudinal multiomics data enables mechanistic microbiome research.</title>
        <authorList>
            <person name="Poyet M."/>
            <person name="Groussin M."/>
            <person name="Gibbons S.M."/>
            <person name="Avila-Pacheco J."/>
            <person name="Jiang X."/>
            <person name="Kearney S.M."/>
            <person name="Perrotta A.R."/>
            <person name="Berdy B."/>
            <person name="Zhao S."/>
            <person name="Lieberman T.D."/>
            <person name="Swanson P.K."/>
            <person name="Smith M."/>
            <person name="Roesemann S."/>
            <person name="Alexander J.E."/>
            <person name="Rich S.A."/>
            <person name="Livny J."/>
            <person name="Vlamakis H."/>
            <person name="Clish C."/>
            <person name="Bullock K."/>
            <person name="Deik A."/>
            <person name="Scott J."/>
            <person name="Pierce K.A."/>
            <person name="Xavier R.J."/>
            <person name="Alm E.J."/>
        </authorList>
    </citation>
    <scope>NUCLEOTIDE SEQUENCE [LARGE SCALE GENOMIC DNA]</scope>
    <source>
        <strain evidence="2 3">BIOML-A1</strain>
    </source>
</reference>
<dbReference type="InterPro" id="IPR005642">
    <property type="entry name" value="LysO"/>
</dbReference>
<evidence type="ECO:0000256" key="1">
    <source>
        <dbReference type="SAM" id="Phobius"/>
    </source>
</evidence>
<dbReference type="EMBL" id="VVND01000001">
    <property type="protein sequence ID" value="KAA3160820.1"/>
    <property type="molecule type" value="Genomic_DNA"/>
</dbReference>
<feature type="transmembrane region" description="Helical" evidence="1">
    <location>
        <begin position="269"/>
        <end position="288"/>
    </location>
</feature>
<feature type="transmembrane region" description="Helical" evidence="1">
    <location>
        <begin position="383"/>
        <end position="406"/>
    </location>
</feature>
<protein>
    <submittedName>
        <fullName evidence="2">DUF340 domain-containing protein</fullName>
    </submittedName>
</protein>
<comment type="caution">
    <text evidence="2">The sequence shown here is derived from an EMBL/GenBank/DDBJ whole genome shotgun (WGS) entry which is preliminary data.</text>
</comment>
<keyword evidence="3" id="KW-1185">Reference proteome</keyword>
<dbReference type="PANTHER" id="PTHR35804:SF1">
    <property type="entry name" value="LYSINE EXPORTER LYSO"/>
    <property type="match status" value="1"/>
</dbReference>
<accession>A0ABQ6S792</accession>
<keyword evidence="1" id="KW-0812">Transmembrane</keyword>
<name>A0ABQ6S792_9BACT</name>
<feature type="transmembrane region" description="Helical" evidence="1">
    <location>
        <begin position="63"/>
        <end position="81"/>
    </location>
</feature>
<feature type="transmembrane region" description="Helical" evidence="1">
    <location>
        <begin position="25"/>
        <end position="43"/>
    </location>
</feature>
<feature type="transmembrane region" description="Helical" evidence="1">
    <location>
        <begin position="337"/>
        <end position="363"/>
    </location>
</feature>
<organism evidence="2 3">
    <name type="scientific">Alistipes finegoldii</name>
    <dbReference type="NCBI Taxonomy" id="214856"/>
    <lineage>
        <taxon>Bacteria</taxon>
        <taxon>Pseudomonadati</taxon>
        <taxon>Bacteroidota</taxon>
        <taxon>Bacteroidia</taxon>
        <taxon>Bacteroidales</taxon>
        <taxon>Rikenellaceae</taxon>
        <taxon>Alistipes</taxon>
    </lineage>
</organism>
<evidence type="ECO:0000313" key="2">
    <source>
        <dbReference type="EMBL" id="KAA3160820.1"/>
    </source>
</evidence>
<evidence type="ECO:0000313" key="3">
    <source>
        <dbReference type="Proteomes" id="UP000324870"/>
    </source>
</evidence>
<dbReference type="Proteomes" id="UP000324870">
    <property type="component" value="Unassembled WGS sequence"/>
</dbReference>